<name>A0A139SWV6_9GAMM</name>
<evidence type="ECO:0000256" key="9">
    <source>
        <dbReference type="ARBA" id="ARBA00023027"/>
    </source>
</evidence>
<dbReference type="EC" id="7.1.1.-" evidence="12"/>
<keyword evidence="4 12" id="KW-0813">Transport</keyword>
<comment type="similarity">
    <text evidence="3 12">Belongs to the complex I subunit 4L family.</text>
</comment>
<keyword evidence="12" id="KW-1003">Cell membrane</keyword>
<dbReference type="AlphaFoldDB" id="A0A139SWV6"/>
<feature type="transmembrane region" description="Helical" evidence="12">
    <location>
        <begin position="62"/>
        <end position="83"/>
    </location>
</feature>
<comment type="subcellular location">
    <subcellularLocation>
        <location evidence="12">Cell membrane</location>
        <topology evidence="12">Multi-pass membrane protein</topology>
    </subcellularLocation>
    <subcellularLocation>
        <location evidence="2">Membrane</location>
        <topology evidence="2">Multi-pass membrane protein</topology>
    </subcellularLocation>
</comment>
<dbReference type="NCBIfam" id="NF004319">
    <property type="entry name" value="PRK05715.1-1"/>
    <property type="match status" value="1"/>
</dbReference>
<dbReference type="FunFam" id="1.10.287.3510:FF:000001">
    <property type="entry name" value="NADH-quinone oxidoreductase subunit K"/>
    <property type="match status" value="1"/>
</dbReference>
<dbReference type="PANTHER" id="PTHR11434">
    <property type="entry name" value="NADH-UBIQUINONE OXIDOREDUCTASE SUBUNIT ND4L"/>
    <property type="match status" value="1"/>
</dbReference>
<dbReference type="GO" id="GO:0042773">
    <property type="term" value="P:ATP synthesis coupled electron transport"/>
    <property type="evidence" value="ECO:0007669"/>
    <property type="project" value="InterPro"/>
</dbReference>
<keyword evidence="9 12" id="KW-0520">NAD</keyword>
<dbReference type="Pfam" id="PF00420">
    <property type="entry name" value="Oxidored_q2"/>
    <property type="match status" value="1"/>
</dbReference>
<comment type="function">
    <text evidence="1 12">NDH-1 shuttles electrons from NADH, via FMN and iron-sulfur (Fe-S) centers, to quinones in the respiratory chain. The immediate electron acceptor for the enzyme in this species is believed to be ubiquinone. Couples the redox reaction to proton translocation (for every two electrons transferred, four hydrogen ions are translocated across the cytoplasmic membrane), and thus conserves the redox energy in a proton gradient.</text>
</comment>
<dbReference type="GO" id="GO:0005886">
    <property type="term" value="C:plasma membrane"/>
    <property type="evidence" value="ECO:0007669"/>
    <property type="project" value="UniProtKB-SubCell"/>
</dbReference>
<dbReference type="RefSeq" id="WP_068387431.1">
    <property type="nucleotide sequence ID" value="NZ_LSZO01000044.1"/>
</dbReference>
<keyword evidence="11 12" id="KW-0472">Membrane</keyword>
<comment type="caution">
    <text evidence="13">The sequence shown here is derived from an EMBL/GenBank/DDBJ whole genome shotgun (WGS) entry which is preliminary data.</text>
</comment>
<dbReference type="GO" id="GO:0050136">
    <property type="term" value="F:NADH dehydrogenase (quinone) (non-electrogenic) activity"/>
    <property type="evidence" value="ECO:0007669"/>
    <property type="project" value="UniProtKB-UniRule"/>
</dbReference>
<evidence type="ECO:0000313" key="13">
    <source>
        <dbReference type="EMBL" id="KXU39083.1"/>
    </source>
</evidence>
<dbReference type="Proteomes" id="UP000072660">
    <property type="component" value="Unassembled WGS sequence"/>
</dbReference>
<evidence type="ECO:0000256" key="6">
    <source>
        <dbReference type="ARBA" id="ARBA00022719"/>
    </source>
</evidence>
<dbReference type="HAMAP" id="MF_01456">
    <property type="entry name" value="NDH1_NuoK"/>
    <property type="match status" value="1"/>
</dbReference>
<keyword evidence="14" id="KW-1185">Reference proteome</keyword>
<evidence type="ECO:0000256" key="1">
    <source>
        <dbReference type="ARBA" id="ARBA00002378"/>
    </source>
</evidence>
<feature type="transmembrane region" description="Helical" evidence="12">
    <location>
        <begin position="6"/>
        <end position="25"/>
    </location>
</feature>
<evidence type="ECO:0000256" key="12">
    <source>
        <dbReference type="HAMAP-Rule" id="MF_01456"/>
    </source>
</evidence>
<keyword evidence="6 12" id="KW-0874">Quinone</keyword>
<evidence type="ECO:0000313" key="14">
    <source>
        <dbReference type="Proteomes" id="UP000072660"/>
    </source>
</evidence>
<organism evidence="13 14">
    <name type="scientific">Ventosimonas gracilis</name>
    <dbReference type="NCBI Taxonomy" id="1680762"/>
    <lineage>
        <taxon>Bacteria</taxon>
        <taxon>Pseudomonadati</taxon>
        <taxon>Pseudomonadota</taxon>
        <taxon>Gammaproteobacteria</taxon>
        <taxon>Pseudomonadales</taxon>
        <taxon>Ventosimonadaceae</taxon>
        <taxon>Ventosimonas</taxon>
    </lineage>
</organism>
<keyword evidence="10 12" id="KW-0830">Ubiquinone</keyword>
<dbReference type="GO" id="GO:0030964">
    <property type="term" value="C:NADH dehydrogenase complex"/>
    <property type="evidence" value="ECO:0007669"/>
    <property type="project" value="TreeGrafter"/>
</dbReference>
<evidence type="ECO:0000256" key="11">
    <source>
        <dbReference type="ARBA" id="ARBA00023136"/>
    </source>
</evidence>
<evidence type="ECO:0000256" key="8">
    <source>
        <dbReference type="ARBA" id="ARBA00022989"/>
    </source>
</evidence>
<dbReference type="EMBL" id="LSZO01000044">
    <property type="protein sequence ID" value="KXU39083.1"/>
    <property type="molecule type" value="Genomic_DNA"/>
</dbReference>
<evidence type="ECO:0000256" key="7">
    <source>
        <dbReference type="ARBA" id="ARBA00022967"/>
    </source>
</evidence>
<sequence length="102" mass="11038">MQAVALEHALMLSAILFCLGLCGLLMRRNILFILMSLEVMMNAAALAFVAAGSRWVAADGQVMFILILTLAAAEASIGLALLLQLYRRFHTMDIDAASEMHG</sequence>
<accession>A0A139SWV6</accession>
<dbReference type="NCBIfam" id="NF004320">
    <property type="entry name" value="PRK05715.1-2"/>
    <property type="match status" value="1"/>
</dbReference>
<comment type="catalytic activity">
    <reaction evidence="12">
        <text>a quinone + NADH + 5 H(+)(in) = a quinol + NAD(+) + 4 H(+)(out)</text>
        <dbReference type="Rhea" id="RHEA:57888"/>
        <dbReference type="ChEBI" id="CHEBI:15378"/>
        <dbReference type="ChEBI" id="CHEBI:24646"/>
        <dbReference type="ChEBI" id="CHEBI:57540"/>
        <dbReference type="ChEBI" id="CHEBI:57945"/>
        <dbReference type="ChEBI" id="CHEBI:132124"/>
    </reaction>
</comment>
<evidence type="ECO:0000256" key="2">
    <source>
        <dbReference type="ARBA" id="ARBA00004141"/>
    </source>
</evidence>
<dbReference type="InterPro" id="IPR001133">
    <property type="entry name" value="NADH_UbQ_OxRdtase_chain4L/K"/>
</dbReference>
<evidence type="ECO:0000256" key="4">
    <source>
        <dbReference type="ARBA" id="ARBA00022448"/>
    </source>
</evidence>
<protein>
    <recommendedName>
        <fullName evidence="12">NADH-quinone oxidoreductase subunit K</fullName>
        <ecNumber evidence="12">7.1.1.-</ecNumber>
    </recommendedName>
    <alternativeName>
        <fullName evidence="12">NADH dehydrogenase I subunit K</fullName>
    </alternativeName>
    <alternativeName>
        <fullName evidence="12">NDH-1 subunit K</fullName>
    </alternativeName>
</protein>
<evidence type="ECO:0000256" key="5">
    <source>
        <dbReference type="ARBA" id="ARBA00022692"/>
    </source>
</evidence>
<evidence type="ECO:0000256" key="10">
    <source>
        <dbReference type="ARBA" id="ARBA00023075"/>
    </source>
</evidence>
<dbReference type="PANTHER" id="PTHR11434:SF16">
    <property type="entry name" value="NADH-UBIQUINONE OXIDOREDUCTASE CHAIN 4L"/>
    <property type="match status" value="1"/>
</dbReference>
<dbReference type="Gene3D" id="1.10.287.3510">
    <property type="match status" value="1"/>
</dbReference>
<keyword evidence="5 12" id="KW-0812">Transmembrane</keyword>
<comment type="subunit">
    <text evidence="12">NDH-1 is composed of 14 different subunits. Subunits NuoA, H, J, K, L, M, N constitute the membrane sector of the complex.</text>
</comment>
<dbReference type="OrthoDB" id="9801357at2"/>
<reference evidence="13 14" key="1">
    <citation type="submission" date="2016-02" db="EMBL/GenBank/DDBJ databases">
        <authorList>
            <person name="Wen L."/>
            <person name="He K."/>
            <person name="Yang H."/>
        </authorList>
    </citation>
    <scope>NUCLEOTIDE SEQUENCE [LARGE SCALE GENOMIC DNA]</scope>
    <source>
        <strain evidence="13 14">CV58</strain>
    </source>
</reference>
<dbReference type="GO" id="GO:0048038">
    <property type="term" value="F:quinone binding"/>
    <property type="evidence" value="ECO:0007669"/>
    <property type="project" value="UniProtKB-KW"/>
</dbReference>
<dbReference type="InterPro" id="IPR039428">
    <property type="entry name" value="NUOK/Mnh_C1-like"/>
</dbReference>
<evidence type="ECO:0000256" key="3">
    <source>
        <dbReference type="ARBA" id="ARBA00010519"/>
    </source>
</evidence>
<keyword evidence="8 12" id="KW-1133">Transmembrane helix</keyword>
<gene>
    <name evidence="12" type="primary">nuoK</name>
    <name evidence="13" type="ORF">AXE65_10245</name>
</gene>
<feature type="transmembrane region" description="Helical" evidence="12">
    <location>
        <begin position="32"/>
        <end position="56"/>
    </location>
</feature>
<proteinExistence type="inferred from homology"/>
<keyword evidence="7 12" id="KW-1278">Translocase</keyword>